<keyword evidence="2" id="KW-1185">Reference proteome</keyword>
<protein>
    <submittedName>
        <fullName evidence="1">Amyloid protein-binding protein 2</fullName>
    </submittedName>
</protein>
<name>A0AAN9AGG6_HALRR</name>
<dbReference type="AlphaFoldDB" id="A0AAN9AGG6"/>
<accession>A0AAN9AGG6</accession>
<gene>
    <name evidence="1" type="primary">ANKRD10_2</name>
    <name evidence="1" type="ORF">SK128_012163</name>
</gene>
<dbReference type="EMBL" id="JAXCGZ010000181">
    <property type="protein sequence ID" value="KAK7086460.1"/>
    <property type="molecule type" value="Genomic_DNA"/>
</dbReference>
<evidence type="ECO:0000313" key="1">
    <source>
        <dbReference type="EMBL" id="KAK7086460.1"/>
    </source>
</evidence>
<evidence type="ECO:0000313" key="2">
    <source>
        <dbReference type="Proteomes" id="UP001381693"/>
    </source>
</evidence>
<dbReference type="Pfam" id="PF12796">
    <property type="entry name" value="Ank_2"/>
    <property type="match status" value="1"/>
</dbReference>
<dbReference type="SUPFAM" id="SSF48403">
    <property type="entry name" value="Ankyrin repeat"/>
    <property type="match status" value="1"/>
</dbReference>
<comment type="caution">
    <text evidence="1">The sequence shown here is derived from an EMBL/GenBank/DDBJ whole genome shotgun (WGS) entry which is preliminary data.</text>
</comment>
<organism evidence="1 2">
    <name type="scientific">Halocaridina rubra</name>
    <name type="common">Hawaiian red shrimp</name>
    <dbReference type="NCBI Taxonomy" id="373956"/>
    <lineage>
        <taxon>Eukaryota</taxon>
        <taxon>Metazoa</taxon>
        <taxon>Ecdysozoa</taxon>
        <taxon>Arthropoda</taxon>
        <taxon>Crustacea</taxon>
        <taxon>Multicrustacea</taxon>
        <taxon>Malacostraca</taxon>
        <taxon>Eumalacostraca</taxon>
        <taxon>Eucarida</taxon>
        <taxon>Decapoda</taxon>
        <taxon>Pleocyemata</taxon>
        <taxon>Caridea</taxon>
        <taxon>Atyoidea</taxon>
        <taxon>Atyidae</taxon>
        <taxon>Halocaridina</taxon>
    </lineage>
</organism>
<proteinExistence type="predicted"/>
<dbReference type="InterPro" id="IPR036770">
    <property type="entry name" value="Ankyrin_rpt-contain_sf"/>
</dbReference>
<reference evidence="1 2" key="1">
    <citation type="submission" date="2023-11" db="EMBL/GenBank/DDBJ databases">
        <title>Halocaridina rubra genome assembly.</title>
        <authorList>
            <person name="Smith C."/>
        </authorList>
    </citation>
    <scope>NUCLEOTIDE SEQUENCE [LARGE SCALE GENOMIC DNA]</scope>
    <source>
        <strain evidence="1">EP-1</strain>
        <tissue evidence="1">Whole</tissue>
    </source>
</reference>
<sequence>MADIESKRNNNESWSVMSENHLSEKFPLHRACRDGDVSSLKLFLHQEAARSHIVLEDTYYGWTPTHWAAYFGKVRCCICSYCARNRVFGSLQFLSYVMT</sequence>
<dbReference type="Gene3D" id="1.25.40.20">
    <property type="entry name" value="Ankyrin repeat-containing domain"/>
    <property type="match status" value="1"/>
</dbReference>
<dbReference type="InterPro" id="IPR002110">
    <property type="entry name" value="Ankyrin_rpt"/>
</dbReference>
<dbReference type="Proteomes" id="UP001381693">
    <property type="component" value="Unassembled WGS sequence"/>
</dbReference>